<gene>
    <name evidence="1" type="ORF">CALCODRAFT_497399</name>
</gene>
<proteinExistence type="predicted"/>
<dbReference type="Proteomes" id="UP000076842">
    <property type="component" value="Unassembled WGS sequence"/>
</dbReference>
<dbReference type="EMBL" id="KV423977">
    <property type="protein sequence ID" value="KZT56494.1"/>
    <property type="molecule type" value="Genomic_DNA"/>
</dbReference>
<reference evidence="1 2" key="1">
    <citation type="journal article" date="2016" name="Mol. Biol. Evol.">
        <title>Comparative Genomics of Early-Diverging Mushroom-Forming Fungi Provides Insights into the Origins of Lignocellulose Decay Capabilities.</title>
        <authorList>
            <person name="Nagy L.G."/>
            <person name="Riley R."/>
            <person name="Tritt A."/>
            <person name="Adam C."/>
            <person name="Daum C."/>
            <person name="Floudas D."/>
            <person name="Sun H."/>
            <person name="Yadav J.S."/>
            <person name="Pangilinan J."/>
            <person name="Larsson K.H."/>
            <person name="Matsuura K."/>
            <person name="Barry K."/>
            <person name="Labutti K."/>
            <person name="Kuo R."/>
            <person name="Ohm R.A."/>
            <person name="Bhattacharya S.S."/>
            <person name="Shirouzu T."/>
            <person name="Yoshinaga Y."/>
            <person name="Martin F.M."/>
            <person name="Grigoriev I.V."/>
            <person name="Hibbett D.S."/>
        </authorList>
    </citation>
    <scope>NUCLEOTIDE SEQUENCE [LARGE SCALE GENOMIC DNA]</scope>
    <source>
        <strain evidence="1 2">HHB12733</strain>
    </source>
</reference>
<evidence type="ECO:0000313" key="2">
    <source>
        <dbReference type="Proteomes" id="UP000076842"/>
    </source>
</evidence>
<accession>A0A165FB21</accession>
<protein>
    <submittedName>
        <fullName evidence="1">Uncharacterized protein</fullName>
    </submittedName>
</protein>
<evidence type="ECO:0000313" key="1">
    <source>
        <dbReference type="EMBL" id="KZT56494.1"/>
    </source>
</evidence>
<keyword evidence="2" id="KW-1185">Reference proteome</keyword>
<dbReference type="InParanoid" id="A0A165FB21"/>
<organism evidence="1 2">
    <name type="scientific">Calocera cornea HHB12733</name>
    <dbReference type="NCBI Taxonomy" id="1353952"/>
    <lineage>
        <taxon>Eukaryota</taxon>
        <taxon>Fungi</taxon>
        <taxon>Dikarya</taxon>
        <taxon>Basidiomycota</taxon>
        <taxon>Agaricomycotina</taxon>
        <taxon>Dacrymycetes</taxon>
        <taxon>Dacrymycetales</taxon>
        <taxon>Dacrymycetaceae</taxon>
        <taxon>Calocera</taxon>
    </lineage>
</organism>
<sequence>MSARQLRKKVGWTKSFGLTKREAIDQWPEYLKLLWHSYRYGIPKEVLEARERGHL</sequence>
<dbReference type="OrthoDB" id="5987198at2759"/>
<dbReference type="AlphaFoldDB" id="A0A165FB21"/>
<name>A0A165FB21_9BASI</name>